<gene>
    <name evidence="1" type="ORF">C1645_578147</name>
</gene>
<comment type="caution">
    <text evidence="1">The sequence shown here is derived from an EMBL/GenBank/DDBJ whole genome shotgun (WGS) entry which is preliminary data.</text>
</comment>
<dbReference type="EMBL" id="QKYT01000086">
    <property type="protein sequence ID" value="RIA94240.1"/>
    <property type="molecule type" value="Genomic_DNA"/>
</dbReference>
<evidence type="ECO:0000313" key="1">
    <source>
        <dbReference type="EMBL" id="RIA94240.1"/>
    </source>
</evidence>
<evidence type="ECO:0008006" key="3">
    <source>
        <dbReference type="Google" id="ProtNLM"/>
    </source>
</evidence>
<name>A0A397T7H9_9GLOM</name>
<dbReference type="Proteomes" id="UP000265703">
    <property type="component" value="Unassembled WGS sequence"/>
</dbReference>
<evidence type="ECO:0000313" key="2">
    <source>
        <dbReference type="Proteomes" id="UP000265703"/>
    </source>
</evidence>
<dbReference type="AlphaFoldDB" id="A0A397T7H9"/>
<protein>
    <recommendedName>
        <fullName evidence="3">Restriction endonuclease domain-containing protein</fullName>
    </recommendedName>
</protein>
<keyword evidence="2" id="KW-1185">Reference proteome</keyword>
<organism evidence="1 2">
    <name type="scientific">Glomus cerebriforme</name>
    <dbReference type="NCBI Taxonomy" id="658196"/>
    <lineage>
        <taxon>Eukaryota</taxon>
        <taxon>Fungi</taxon>
        <taxon>Fungi incertae sedis</taxon>
        <taxon>Mucoromycota</taxon>
        <taxon>Glomeromycotina</taxon>
        <taxon>Glomeromycetes</taxon>
        <taxon>Glomerales</taxon>
        <taxon>Glomeraceae</taxon>
        <taxon>Glomus</taxon>
    </lineage>
</organism>
<dbReference type="OrthoDB" id="2364290at2759"/>
<accession>A0A397T7H9</accession>
<proteinExistence type="predicted"/>
<reference evidence="1 2" key="1">
    <citation type="submission" date="2018-06" db="EMBL/GenBank/DDBJ databases">
        <title>Comparative genomics reveals the genomic features of Rhizophagus irregularis, R. cerebriforme, R. diaphanum and Gigaspora rosea, and their symbiotic lifestyle signature.</title>
        <authorList>
            <person name="Morin E."/>
            <person name="San Clemente H."/>
            <person name="Chen E.C.H."/>
            <person name="De La Providencia I."/>
            <person name="Hainaut M."/>
            <person name="Kuo A."/>
            <person name="Kohler A."/>
            <person name="Murat C."/>
            <person name="Tang N."/>
            <person name="Roy S."/>
            <person name="Loubradou J."/>
            <person name="Henrissat B."/>
            <person name="Grigoriev I.V."/>
            <person name="Corradi N."/>
            <person name="Roux C."/>
            <person name="Martin F.M."/>
        </authorList>
    </citation>
    <scope>NUCLEOTIDE SEQUENCE [LARGE SCALE GENOMIC DNA]</scope>
    <source>
        <strain evidence="1 2">DAOM 227022</strain>
    </source>
</reference>
<sequence length="170" mass="18573">MVISIETSIEWGGCDPSGSQPWPNIVVEVAYTQSEADVKNKVEQYWLQAGRAHDAIAIKIDEFIAPATRPSVMTAWHYCINNLTPIGALNPTMYEFGTVSRGGNQINLQPADQCVINIQTACLYHGVLPVNVMNPPPPPPPQLPLPNPIAAVPNPIPIDLYHVQFAILNN</sequence>